<keyword evidence="3" id="KW-0378">Hydrolase</keyword>
<dbReference type="AlphaFoldDB" id="A0A225VVL3"/>
<feature type="region of interest" description="Disordered" evidence="1">
    <location>
        <begin position="348"/>
        <end position="367"/>
    </location>
</feature>
<dbReference type="Proteomes" id="UP000198211">
    <property type="component" value="Unassembled WGS sequence"/>
</dbReference>
<dbReference type="InterPro" id="IPR025476">
    <property type="entry name" value="Helitron_helicase-like"/>
</dbReference>
<feature type="compositionally biased region" description="Basic and acidic residues" evidence="1">
    <location>
        <begin position="106"/>
        <end position="118"/>
    </location>
</feature>
<keyword evidence="3" id="KW-0547">Nucleotide-binding</keyword>
<feature type="region of interest" description="Disordered" evidence="1">
    <location>
        <begin position="100"/>
        <end position="131"/>
    </location>
</feature>
<evidence type="ECO:0000313" key="3">
    <source>
        <dbReference type="EMBL" id="OWZ09382.1"/>
    </source>
</evidence>
<name>A0A225VVL3_9STRA</name>
<dbReference type="GO" id="GO:0004386">
    <property type="term" value="F:helicase activity"/>
    <property type="evidence" value="ECO:0007669"/>
    <property type="project" value="UniProtKB-KW"/>
</dbReference>
<accession>A0A225VVL3</accession>
<keyword evidence="3" id="KW-0347">Helicase</keyword>
<dbReference type="Pfam" id="PF14214">
    <property type="entry name" value="Helitron_like_N"/>
    <property type="match status" value="1"/>
</dbReference>
<evidence type="ECO:0000313" key="4">
    <source>
        <dbReference type="Proteomes" id="UP000198211"/>
    </source>
</evidence>
<gene>
    <name evidence="3" type="ORF">PHMEG_00017923</name>
</gene>
<feature type="compositionally biased region" description="Basic residues" evidence="1">
    <location>
        <begin position="119"/>
        <end position="131"/>
    </location>
</feature>
<protein>
    <submittedName>
        <fullName evidence="3">Helitron helicase</fullName>
    </submittedName>
</protein>
<keyword evidence="3" id="KW-0067">ATP-binding</keyword>
<feature type="domain" description="Helitron helicase-like" evidence="2">
    <location>
        <begin position="269"/>
        <end position="475"/>
    </location>
</feature>
<dbReference type="PANTHER" id="PTHR45786:SF74">
    <property type="entry name" value="ATP-DEPENDENT DNA HELICASE"/>
    <property type="match status" value="1"/>
</dbReference>
<keyword evidence="4" id="KW-1185">Reference proteome</keyword>
<dbReference type="EMBL" id="NBNE01002812">
    <property type="protein sequence ID" value="OWZ09382.1"/>
    <property type="molecule type" value="Genomic_DNA"/>
</dbReference>
<dbReference type="PANTHER" id="PTHR45786">
    <property type="entry name" value="DNA BINDING PROTEIN-LIKE"/>
    <property type="match status" value="1"/>
</dbReference>
<evidence type="ECO:0000256" key="1">
    <source>
        <dbReference type="SAM" id="MobiDB-lite"/>
    </source>
</evidence>
<feature type="compositionally biased region" description="Polar residues" evidence="1">
    <location>
        <begin position="348"/>
        <end position="363"/>
    </location>
</feature>
<reference evidence="4" key="1">
    <citation type="submission" date="2017-03" db="EMBL/GenBank/DDBJ databases">
        <title>Phytopthora megakarya and P. palmivora, two closely related causual agents of cacao black pod achieved similar genome size and gene model numbers by different mechanisms.</title>
        <authorList>
            <person name="Ali S."/>
            <person name="Shao J."/>
            <person name="Larry D.J."/>
            <person name="Kronmiller B."/>
            <person name="Shen D."/>
            <person name="Strem M.D."/>
            <person name="Melnick R.L."/>
            <person name="Guiltinan M.J."/>
            <person name="Tyler B.M."/>
            <person name="Meinhardt L.W."/>
            <person name="Bailey B.A."/>
        </authorList>
    </citation>
    <scope>NUCLEOTIDE SEQUENCE [LARGE SCALE GENOMIC DNA]</scope>
    <source>
        <strain evidence="4">zdho120</strain>
    </source>
</reference>
<organism evidence="3 4">
    <name type="scientific">Phytophthora megakarya</name>
    <dbReference type="NCBI Taxonomy" id="4795"/>
    <lineage>
        <taxon>Eukaryota</taxon>
        <taxon>Sar</taxon>
        <taxon>Stramenopiles</taxon>
        <taxon>Oomycota</taxon>
        <taxon>Peronosporomycetes</taxon>
        <taxon>Peronosporales</taxon>
        <taxon>Peronosporaceae</taxon>
        <taxon>Phytophthora</taxon>
    </lineage>
</organism>
<evidence type="ECO:0000259" key="2">
    <source>
        <dbReference type="Pfam" id="PF14214"/>
    </source>
</evidence>
<proteinExistence type="predicted"/>
<comment type="caution">
    <text evidence="3">The sequence shown here is derived from an EMBL/GenBank/DDBJ whole genome shotgun (WGS) entry which is preliminary data.</text>
</comment>
<dbReference type="OrthoDB" id="3366231at2759"/>
<sequence>MGTVCHRMGSFLPPPGGNPMFAQICINDPDSAARVASRIRMTDGLSADTALTPNSSYTYAESLLSAVDQLWTQLERNVHDAKKKNTRKMKKDIKRIVTNTSLKTRKTSETKKKVEAKERKRTPKRKETKRRSKIRMLMCTRDLSIRKSTVNFVFMLAMERTQGHTTRQRFRGSSAAVIIDANAAQPRDIVLYTRRGGFNRIYETNPHYDPLQYPLLHPYGEFGWTYKLPYTSEQNSNNDGDDEGRTIMAKMTKTWKKNWLSGDTLCNTRMTNDRIGDHSLLLLGGRLTQQYCVDQWSKAEQQRLRYIENNQLEFRLEAIQGLTDEYRHEGSEAHRVAAMYELEQTAQDSVTGQERQQNTSNVTIEPDTNDVGRRLILPPSLPVDRATCTKAIVRELDDPNLFITYTCNPKWVEIKENLRPGQTAADRSDIVARVFLQKLKAISNDLDEGVLEIQVTRIHVVEYQKRGLPHAHILLISRPEDRPLTAENVNRLVSAELPDKEKHPQLYEIVVTCMLHGRCGDATPNCPCMKNGKCSKKFPKPLSEETMMAEGKYPNYKRCMRPPGELMIGRKVENNATVNQWVVSYNQFLSQKYNCHINVEVCATTKAVTYIYIYIYKYVYKRAVMTMVTIQGQTYGQSLNEILQYFLTRYISPVEACMRLFKHPSQGSTHKVKKLAIHLPGQSSATYRANASNAQIRRLIRRGDQTTLTSFFMLCLAEPEVAGKMLYKNIPGGVDVHDQLRMQRYSVQLAYKSRKYRQRRRNPTPLNTIRPY</sequence>